<organism evidence="2 3">
    <name type="scientific">Effrenium voratum</name>
    <dbReference type="NCBI Taxonomy" id="2562239"/>
    <lineage>
        <taxon>Eukaryota</taxon>
        <taxon>Sar</taxon>
        <taxon>Alveolata</taxon>
        <taxon>Dinophyceae</taxon>
        <taxon>Suessiales</taxon>
        <taxon>Symbiodiniaceae</taxon>
        <taxon>Effrenium</taxon>
    </lineage>
</organism>
<dbReference type="Proteomes" id="UP001178507">
    <property type="component" value="Unassembled WGS sequence"/>
</dbReference>
<evidence type="ECO:0000313" key="3">
    <source>
        <dbReference type="Proteomes" id="UP001178507"/>
    </source>
</evidence>
<sequence>MKLLTFLAAATCVGAVRTSLEELQAFFRQRAELDANRSSTLEMSTTRKKKEEPKECHEIVGGAEKRERWHMFGGDCKCPNEHVVAGKSWECGDALGHRHFSNKLAPSSCTCQPTTKCESMAQGAVERNSHSKNPDRPCKCADKDSVLEGKSEECALFIGERHFPNTLRPQECYCHQSNLVEHDCEEIAQGATQIDKKSARCKCPEDTFIGGEAQQCKDFYGAHIFPKRLKPGLCQCTANVRKPGSSGGRLQLGVLPFLLLAGMIW</sequence>
<dbReference type="AlphaFoldDB" id="A0AA36JH42"/>
<comment type="caution">
    <text evidence="2">The sequence shown here is derived from an EMBL/GenBank/DDBJ whole genome shotgun (WGS) entry which is preliminary data.</text>
</comment>
<evidence type="ECO:0000256" key="1">
    <source>
        <dbReference type="SAM" id="SignalP"/>
    </source>
</evidence>
<feature type="signal peptide" evidence="1">
    <location>
        <begin position="1"/>
        <end position="15"/>
    </location>
</feature>
<feature type="chain" id="PRO_5041389750" evidence="1">
    <location>
        <begin position="16"/>
        <end position="265"/>
    </location>
</feature>
<keyword evidence="3" id="KW-1185">Reference proteome</keyword>
<name>A0AA36JH42_9DINO</name>
<gene>
    <name evidence="2" type="ORF">EVOR1521_LOCUS27300</name>
</gene>
<keyword evidence="1" id="KW-0732">Signal</keyword>
<protein>
    <submittedName>
        <fullName evidence="2">Uncharacterized protein</fullName>
    </submittedName>
</protein>
<dbReference type="EMBL" id="CAUJNA010003562">
    <property type="protein sequence ID" value="CAJ1404934.1"/>
    <property type="molecule type" value="Genomic_DNA"/>
</dbReference>
<reference evidence="2" key="1">
    <citation type="submission" date="2023-08" db="EMBL/GenBank/DDBJ databases">
        <authorList>
            <person name="Chen Y."/>
            <person name="Shah S."/>
            <person name="Dougan E. K."/>
            <person name="Thang M."/>
            <person name="Chan C."/>
        </authorList>
    </citation>
    <scope>NUCLEOTIDE SEQUENCE</scope>
</reference>
<evidence type="ECO:0000313" key="2">
    <source>
        <dbReference type="EMBL" id="CAJ1404934.1"/>
    </source>
</evidence>
<accession>A0AA36JH42</accession>
<proteinExistence type="predicted"/>